<dbReference type="Pfam" id="PF13181">
    <property type="entry name" value="TPR_8"/>
    <property type="match status" value="1"/>
</dbReference>
<evidence type="ECO:0000313" key="4">
    <source>
        <dbReference type="Proteomes" id="UP000576082"/>
    </source>
</evidence>
<dbReference type="InterPro" id="IPR019734">
    <property type="entry name" value="TPR_rpt"/>
</dbReference>
<dbReference type="RefSeq" id="WP_169656970.1">
    <property type="nucleotide sequence ID" value="NZ_JABANE010000027.1"/>
</dbReference>
<name>A0A7X9RTN5_9BACT</name>
<comment type="caution">
    <text evidence="3">The sequence shown here is derived from an EMBL/GenBank/DDBJ whole genome shotgun (WGS) entry which is preliminary data.</text>
</comment>
<dbReference type="Gene3D" id="1.25.40.10">
    <property type="entry name" value="Tetratricopeptide repeat domain"/>
    <property type="match status" value="1"/>
</dbReference>
<dbReference type="SUPFAM" id="SSF48452">
    <property type="entry name" value="TPR-like"/>
    <property type="match status" value="1"/>
</dbReference>
<reference evidence="3 4" key="1">
    <citation type="submission" date="2020-04" db="EMBL/GenBank/DDBJ databases">
        <title>Flammeovirga sp. SR4, a novel species isolated from seawater.</title>
        <authorList>
            <person name="Wang X."/>
        </authorList>
    </citation>
    <scope>NUCLEOTIDE SEQUENCE [LARGE SCALE GENOMIC DNA]</scope>
    <source>
        <strain evidence="3 4">ATCC 23126</strain>
    </source>
</reference>
<feature type="repeat" description="TPR" evidence="1">
    <location>
        <begin position="79"/>
        <end position="112"/>
    </location>
</feature>
<evidence type="ECO:0000313" key="3">
    <source>
        <dbReference type="EMBL" id="NME68671.1"/>
    </source>
</evidence>
<evidence type="ECO:0008006" key="5">
    <source>
        <dbReference type="Google" id="ProtNLM"/>
    </source>
</evidence>
<dbReference type="PROSITE" id="PS50005">
    <property type="entry name" value="TPR"/>
    <property type="match status" value="1"/>
</dbReference>
<dbReference type="InterPro" id="IPR011990">
    <property type="entry name" value="TPR-like_helical_dom_sf"/>
</dbReference>
<keyword evidence="2" id="KW-0732">Signal</keyword>
<sequence length="133" mass="15219">MKTLLISLIGLFFSLNLFAAVPEYPESNENSELVKMVQKAEANDWATYTKAAQLSINWNADLELAKEWIEHAISVDENHDTLEVLGDYYLRTGDVQNAYATYEKALLKDITSIDYNSKARLQRKLLVFSKQLK</sequence>
<dbReference type="Proteomes" id="UP000576082">
    <property type="component" value="Unassembled WGS sequence"/>
</dbReference>
<keyword evidence="4" id="KW-1185">Reference proteome</keyword>
<keyword evidence="1" id="KW-0802">TPR repeat</keyword>
<evidence type="ECO:0000256" key="1">
    <source>
        <dbReference type="PROSITE-ProRule" id="PRU00339"/>
    </source>
</evidence>
<feature type="chain" id="PRO_5030883429" description="Tetratricopeptide repeat protein" evidence="2">
    <location>
        <begin position="20"/>
        <end position="133"/>
    </location>
</feature>
<organism evidence="3 4">
    <name type="scientific">Flammeovirga aprica JL-4</name>
    <dbReference type="NCBI Taxonomy" id="694437"/>
    <lineage>
        <taxon>Bacteria</taxon>
        <taxon>Pseudomonadati</taxon>
        <taxon>Bacteroidota</taxon>
        <taxon>Cytophagia</taxon>
        <taxon>Cytophagales</taxon>
        <taxon>Flammeovirgaceae</taxon>
        <taxon>Flammeovirga</taxon>
    </lineage>
</organism>
<feature type="signal peptide" evidence="2">
    <location>
        <begin position="1"/>
        <end position="19"/>
    </location>
</feature>
<dbReference type="AlphaFoldDB" id="A0A7X9RTN5"/>
<dbReference type="EMBL" id="JABANE010000027">
    <property type="protein sequence ID" value="NME68671.1"/>
    <property type="molecule type" value="Genomic_DNA"/>
</dbReference>
<proteinExistence type="predicted"/>
<gene>
    <name evidence="3" type="ORF">HHU12_11930</name>
</gene>
<protein>
    <recommendedName>
        <fullName evidence="5">Tetratricopeptide repeat protein</fullName>
    </recommendedName>
</protein>
<evidence type="ECO:0000256" key="2">
    <source>
        <dbReference type="SAM" id="SignalP"/>
    </source>
</evidence>
<accession>A0A7X9RTN5</accession>